<evidence type="ECO:0000259" key="1">
    <source>
        <dbReference type="Pfam" id="PF04784"/>
    </source>
</evidence>
<feature type="domain" description="DUF547" evidence="1">
    <location>
        <begin position="50"/>
        <end position="178"/>
    </location>
</feature>
<dbReference type="STRING" id="307972.A0A2G8LQ79"/>
<dbReference type="PANTHER" id="PTHR46361:SF3">
    <property type="entry name" value="ELECTRON CARRIER_ PROTEIN DISULFIDE OXIDOREDUCTASE"/>
    <property type="match status" value="1"/>
</dbReference>
<dbReference type="Proteomes" id="UP000230750">
    <property type="component" value="Unassembled WGS sequence"/>
</dbReference>
<gene>
    <name evidence="2" type="ORF">BSL78_00714</name>
</gene>
<proteinExistence type="predicted"/>
<dbReference type="EMBL" id="MRZV01000013">
    <property type="protein sequence ID" value="PIK62395.1"/>
    <property type="molecule type" value="Genomic_DNA"/>
</dbReference>
<name>A0A2G8LQ79_STIJA</name>
<keyword evidence="3" id="KW-1185">Reference proteome</keyword>
<dbReference type="AlphaFoldDB" id="A0A2G8LQ79"/>
<dbReference type="PANTHER" id="PTHR46361">
    <property type="entry name" value="ELECTRON CARRIER/ PROTEIN DISULFIDE OXIDOREDUCTASE"/>
    <property type="match status" value="1"/>
</dbReference>
<dbReference type="Pfam" id="PF04784">
    <property type="entry name" value="DUF547"/>
    <property type="match status" value="1"/>
</dbReference>
<sequence>MNVPSLILYRMKGEFMLEDGHSVDYHRLKEGDLFKSYEMKAVDLQHVDLTSLKENERKAFFINIYNALTIHGLAKCPTLPRSVLDVEKFWRSTGYIISGDEYSLDDIEHGVLRGNRPHPSSPELFFKDGDSRLQYVMSSLDPRVHFALVCGAKSCPPISVYSGTNIDSALDAATKSYLGSEITVDNEKEVISLPKLLQWYRTDFGQTSQEVVRWTLPFLDEAKKKKIEEILNKSDSSEIAVSYNDYNWHLNSVE</sequence>
<organism evidence="2 3">
    <name type="scientific">Stichopus japonicus</name>
    <name type="common">Sea cucumber</name>
    <dbReference type="NCBI Taxonomy" id="307972"/>
    <lineage>
        <taxon>Eukaryota</taxon>
        <taxon>Metazoa</taxon>
        <taxon>Echinodermata</taxon>
        <taxon>Eleutherozoa</taxon>
        <taxon>Echinozoa</taxon>
        <taxon>Holothuroidea</taxon>
        <taxon>Aspidochirotacea</taxon>
        <taxon>Aspidochirotida</taxon>
        <taxon>Stichopodidae</taxon>
        <taxon>Apostichopus</taxon>
    </lineage>
</organism>
<comment type="caution">
    <text evidence="2">The sequence shown here is derived from an EMBL/GenBank/DDBJ whole genome shotgun (WGS) entry which is preliminary data.</text>
</comment>
<reference evidence="2 3" key="1">
    <citation type="journal article" date="2017" name="PLoS Biol.">
        <title>The sea cucumber genome provides insights into morphological evolution and visceral regeneration.</title>
        <authorList>
            <person name="Zhang X."/>
            <person name="Sun L."/>
            <person name="Yuan J."/>
            <person name="Sun Y."/>
            <person name="Gao Y."/>
            <person name="Zhang L."/>
            <person name="Li S."/>
            <person name="Dai H."/>
            <person name="Hamel J.F."/>
            <person name="Liu C."/>
            <person name="Yu Y."/>
            <person name="Liu S."/>
            <person name="Lin W."/>
            <person name="Guo K."/>
            <person name="Jin S."/>
            <person name="Xu P."/>
            <person name="Storey K.B."/>
            <person name="Huan P."/>
            <person name="Zhang T."/>
            <person name="Zhou Y."/>
            <person name="Zhang J."/>
            <person name="Lin C."/>
            <person name="Li X."/>
            <person name="Xing L."/>
            <person name="Huo D."/>
            <person name="Sun M."/>
            <person name="Wang L."/>
            <person name="Mercier A."/>
            <person name="Li F."/>
            <person name="Yang H."/>
            <person name="Xiang J."/>
        </authorList>
    </citation>
    <scope>NUCLEOTIDE SEQUENCE [LARGE SCALE GENOMIC DNA]</scope>
    <source>
        <strain evidence="2">Shaxun</strain>
        <tissue evidence="2">Muscle</tissue>
    </source>
</reference>
<protein>
    <recommendedName>
        <fullName evidence="1">DUF547 domain-containing protein</fullName>
    </recommendedName>
</protein>
<dbReference type="InterPro" id="IPR006869">
    <property type="entry name" value="DUF547"/>
</dbReference>
<evidence type="ECO:0000313" key="3">
    <source>
        <dbReference type="Proteomes" id="UP000230750"/>
    </source>
</evidence>
<accession>A0A2G8LQ79</accession>
<dbReference type="OrthoDB" id="418495at2759"/>
<evidence type="ECO:0000313" key="2">
    <source>
        <dbReference type="EMBL" id="PIK62395.1"/>
    </source>
</evidence>